<reference evidence="1 2" key="1">
    <citation type="journal article" date="2014" name="Antonie Van Leeuwenhoek">
        <title>Hyphomonas beringensis sp. nov. and Hyphomonas chukchiensis sp. nov., isolated from surface seawater of the Bering Sea and Chukchi Sea.</title>
        <authorList>
            <person name="Li C."/>
            <person name="Lai Q."/>
            <person name="Li G."/>
            <person name="Dong C."/>
            <person name="Wang J."/>
            <person name="Liao Y."/>
            <person name="Shao Z."/>
        </authorList>
    </citation>
    <scope>NUCLEOTIDE SEQUENCE [LARGE SCALE GENOMIC DNA]</scope>
    <source>
        <strain evidence="1 2">PS728</strain>
    </source>
</reference>
<comment type="caution">
    <text evidence="1">The sequence shown here is derived from an EMBL/GenBank/DDBJ whole genome shotgun (WGS) entry which is preliminary data.</text>
</comment>
<dbReference type="Proteomes" id="UP000027100">
    <property type="component" value="Unassembled WGS sequence"/>
</dbReference>
<sequence>MPVYCLPRLCRYSGKVGRRSDKTWFKTCAPLLMLRGFPTAHIFPFRVVFTLNFCQIPFSISSEGLGASETPSVHESAHPRLVFANGLPVPDA</sequence>
<dbReference type="EMBL" id="ARYM01000004">
    <property type="protein sequence ID" value="KCZ99602.1"/>
    <property type="molecule type" value="Genomic_DNA"/>
</dbReference>
<accession>A0A062VB33</accession>
<proteinExistence type="predicted"/>
<keyword evidence="2" id="KW-1185">Reference proteome</keyword>
<protein>
    <submittedName>
        <fullName evidence="1">Uncharacterized protein</fullName>
    </submittedName>
</protein>
<evidence type="ECO:0000313" key="1">
    <source>
        <dbReference type="EMBL" id="KCZ99602.1"/>
    </source>
</evidence>
<organism evidence="1 2">
    <name type="scientific">Hyphomonas polymorpha PS728</name>
    <dbReference type="NCBI Taxonomy" id="1280954"/>
    <lineage>
        <taxon>Bacteria</taxon>
        <taxon>Pseudomonadati</taxon>
        <taxon>Pseudomonadota</taxon>
        <taxon>Alphaproteobacteria</taxon>
        <taxon>Hyphomonadales</taxon>
        <taxon>Hyphomonadaceae</taxon>
        <taxon>Hyphomonas</taxon>
    </lineage>
</organism>
<dbReference type="AlphaFoldDB" id="A0A062VB33"/>
<gene>
    <name evidence="1" type="ORF">HPO_04415</name>
</gene>
<evidence type="ECO:0000313" key="2">
    <source>
        <dbReference type="Proteomes" id="UP000027100"/>
    </source>
</evidence>
<name>A0A062VB33_9PROT</name>